<dbReference type="InterPro" id="IPR017853">
    <property type="entry name" value="GH"/>
</dbReference>
<keyword evidence="2" id="KW-0326">Glycosidase</keyword>
<dbReference type="Gene3D" id="3.20.20.80">
    <property type="entry name" value="Glycosidases"/>
    <property type="match status" value="1"/>
</dbReference>
<evidence type="ECO:0000313" key="4">
    <source>
        <dbReference type="EMBL" id="PWG06792.1"/>
    </source>
</evidence>
<evidence type="ECO:0000313" key="5">
    <source>
        <dbReference type="Proteomes" id="UP000245670"/>
    </source>
</evidence>
<comment type="caution">
    <text evidence="4">The sequence shown here is derived from an EMBL/GenBank/DDBJ whole genome shotgun (WGS) entry which is preliminary data.</text>
</comment>
<dbReference type="Proteomes" id="UP000245670">
    <property type="component" value="Unassembled WGS sequence"/>
</dbReference>
<evidence type="ECO:0000256" key="1">
    <source>
        <dbReference type="ARBA" id="ARBA00022801"/>
    </source>
</evidence>
<organism evidence="4 5">
    <name type="scientific">Polaribacter aquimarinus</name>
    <dbReference type="NCBI Taxonomy" id="2100726"/>
    <lineage>
        <taxon>Bacteria</taxon>
        <taxon>Pseudomonadati</taxon>
        <taxon>Bacteroidota</taxon>
        <taxon>Flavobacteriia</taxon>
        <taxon>Flavobacteriales</taxon>
        <taxon>Flavobacteriaceae</taxon>
    </lineage>
</organism>
<dbReference type="PROSITE" id="PS00659">
    <property type="entry name" value="GLYCOSYL_HYDROL_F5"/>
    <property type="match status" value="1"/>
</dbReference>
<gene>
    <name evidence="4" type="ORF">DIS07_02850</name>
</gene>
<proteinExistence type="predicted"/>
<dbReference type="SUPFAM" id="SSF51445">
    <property type="entry name" value="(Trans)glycosidases"/>
    <property type="match status" value="1"/>
</dbReference>
<protein>
    <submittedName>
        <fullName evidence="4">Glycosyl hydrolase family 5</fullName>
    </submittedName>
</protein>
<dbReference type="InterPro" id="IPR018087">
    <property type="entry name" value="Glyco_hydro_5_CS"/>
</dbReference>
<accession>A0A2U2JER0</accession>
<dbReference type="GO" id="GO:0004553">
    <property type="term" value="F:hydrolase activity, hydrolyzing O-glycosyl compounds"/>
    <property type="evidence" value="ECO:0007669"/>
    <property type="project" value="InterPro"/>
</dbReference>
<dbReference type="OrthoDB" id="9774262at2"/>
<name>A0A2U2JER0_9FLAO</name>
<reference evidence="4 5" key="1">
    <citation type="submission" date="2018-05" db="EMBL/GenBank/DDBJ databases">
        <title>Polaribacter aquimarinus sp. nov., isolated from sediment in a sediment of sea.</title>
        <authorList>
            <person name="Lu D."/>
        </authorList>
    </citation>
    <scope>NUCLEOTIDE SEQUENCE [LARGE SCALE GENOMIC DNA]</scope>
    <source>
        <strain evidence="4 5">ZY113</strain>
    </source>
</reference>
<evidence type="ECO:0000256" key="3">
    <source>
        <dbReference type="SAM" id="Phobius"/>
    </source>
</evidence>
<keyword evidence="5" id="KW-1185">Reference proteome</keyword>
<sequence>MVIHNKLLIRAILISSYIVLSAIVLFLISSVLSYLNTGADRSKLLHTQVYKEDNYTPQLFWKNDGNEGRNISAQVLQEVESNYLDAWYVKQVAYRENKKTGIEDFYTKNARKNLYATINDNLKSRTYFESTTLTHNPDILFYSEDGQLIVLEDKKVVEHKKVFQNEQQILATTEQADYKHILLLEDGFWRVRHSIKEHVQPFDKRIKKTPPDSLWIKGINYYPQKTPWNMFGDDFDDIIIAKDFELIKKSGLNSIRIFVPYEDFGKAKVKPERLAKLKTVLDIALQKQLKVVVTLFDFYGNYDVLDWTLTYKHASKIVTTFKDHKAILAWDLKNEPNLDFSSRGKENIISWLEYLLILIKSIDEIHPVTIGWSNIESASILSDKVDYVSFHYYEDIENFETKYLALKKQIPNKQLILQEFGLSSYGGFWRPFASSEKEQANYHQTMQKVLSKHNIHFMSWTLYDFENVPQSVVGKLPWRTNPQKKFGFIRSDGSKKPSFEFICE</sequence>
<keyword evidence="1 4" id="KW-0378">Hydrolase</keyword>
<dbReference type="AlphaFoldDB" id="A0A2U2JER0"/>
<dbReference type="GO" id="GO:0005975">
    <property type="term" value="P:carbohydrate metabolic process"/>
    <property type="evidence" value="ECO:0007669"/>
    <property type="project" value="InterPro"/>
</dbReference>
<dbReference type="RefSeq" id="WP_109403700.1">
    <property type="nucleotide sequence ID" value="NZ_QFFG01000001.1"/>
</dbReference>
<feature type="transmembrane region" description="Helical" evidence="3">
    <location>
        <begin position="12"/>
        <end position="35"/>
    </location>
</feature>
<dbReference type="EMBL" id="QFFG01000001">
    <property type="protein sequence ID" value="PWG06792.1"/>
    <property type="molecule type" value="Genomic_DNA"/>
</dbReference>
<keyword evidence="3" id="KW-0472">Membrane</keyword>
<evidence type="ECO:0000256" key="2">
    <source>
        <dbReference type="ARBA" id="ARBA00023295"/>
    </source>
</evidence>
<keyword evidence="3" id="KW-1133">Transmembrane helix</keyword>
<keyword evidence="3" id="KW-0812">Transmembrane</keyword>